<keyword evidence="2" id="KW-1185">Reference proteome</keyword>
<name>A0A2P7AZY9_9HYPH</name>
<evidence type="ECO:0000313" key="1">
    <source>
        <dbReference type="EMBL" id="PSH59770.1"/>
    </source>
</evidence>
<dbReference type="Proteomes" id="UP000241158">
    <property type="component" value="Unassembled WGS sequence"/>
</dbReference>
<dbReference type="RefSeq" id="WP_106715075.1">
    <property type="nucleotide sequence ID" value="NZ_JACHXT010000002.1"/>
</dbReference>
<gene>
    <name evidence="1" type="ORF">CU100_03115</name>
</gene>
<organism evidence="1 2">
    <name type="scientific">Phyllobacterium endophyticum</name>
    <dbReference type="NCBI Taxonomy" id="1149773"/>
    <lineage>
        <taxon>Bacteria</taxon>
        <taxon>Pseudomonadati</taxon>
        <taxon>Pseudomonadota</taxon>
        <taxon>Alphaproteobacteria</taxon>
        <taxon>Hyphomicrobiales</taxon>
        <taxon>Phyllobacteriaceae</taxon>
        <taxon>Phyllobacterium</taxon>
    </lineage>
</organism>
<accession>A0A2P7AZY9</accession>
<evidence type="ECO:0000313" key="2">
    <source>
        <dbReference type="Proteomes" id="UP000241158"/>
    </source>
</evidence>
<dbReference type="EMBL" id="PGGN01000001">
    <property type="protein sequence ID" value="PSH59770.1"/>
    <property type="molecule type" value="Genomic_DNA"/>
</dbReference>
<comment type="caution">
    <text evidence="1">The sequence shown here is derived from an EMBL/GenBank/DDBJ whole genome shotgun (WGS) entry which is preliminary data.</text>
</comment>
<protein>
    <submittedName>
        <fullName evidence="1">Uncharacterized protein</fullName>
    </submittedName>
</protein>
<proteinExistence type="predicted"/>
<reference evidence="2" key="1">
    <citation type="submission" date="2017-11" db="EMBL/GenBank/DDBJ databases">
        <authorList>
            <person name="Kuznetsova I."/>
            <person name="Sazanova A."/>
            <person name="Chirak E."/>
            <person name="Safronova V."/>
            <person name="Willems A."/>
        </authorList>
    </citation>
    <scope>NUCLEOTIDE SEQUENCE [LARGE SCALE GENOMIC DNA]</scope>
    <source>
        <strain evidence="2">PEPV15</strain>
    </source>
</reference>
<dbReference type="OrthoDB" id="9975126at2"/>
<dbReference type="AlphaFoldDB" id="A0A2P7AZY9"/>
<sequence>MDKVKGFGEADAFPSDNANARWIWLEFTRPTDRTAFLRNADNSISGFKSLLVCESKPTAGFPAGGQPLCQAASDDGNASASPPSVWIASPSEKQNWLYSGKICSRGEA</sequence>